<gene>
    <name evidence="2" type="ORF">PG994_004349</name>
</gene>
<protein>
    <recommendedName>
        <fullName evidence="1">WW domain-containing protein</fullName>
    </recommendedName>
</protein>
<organism evidence="2 3">
    <name type="scientific">Apiospora phragmitis</name>
    <dbReference type="NCBI Taxonomy" id="2905665"/>
    <lineage>
        <taxon>Eukaryota</taxon>
        <taxon>Fungi</taxon>
        <taxon>Dikarya</taxon>
        <taxon>Ascomycota</taxon>
        <taxon>Pezizomycotina</taxon>
        <taxon>Sordariomycetes</taxon>
        <taxon>Xylariomycetidae</taxon>
        <taxon>Amphisphaeriales</taxon>
        <taxon>Apiosporaceae</taxon>
        <taxon>Apiospora</taxon>
    </lineage>
</organism>
<accession>A0ABR1VQC5</accession>
<dbReference type="PANTHER" id="PTHR24148">
    <property type="entry name" value="ANKYRIN REPEAT DOMAIN-CONTAINING PROTEIN 39 HOMOLOG-RELATED"/>
    <property type="match status" value="1"/>
</dbReference>
<evidence type="ECO:0000313" key="2">
    <source>
        <dbReference type="EMBL" id="KAK8073450.1"/>
    </source>
</evidence>
<dbReference type="RefSeq" id="XP_066717925.1">
    <property type="nucleotide sequence ID" value="XM_066855758.1"/>
</dbReference>
<evidence type="ECO:0000313" key="3">
    <source>
        <dbReference type="Proteomes" id="UP001480595"/>
    </source>
</evidence>
<comment type="caution">
    <text evidence="2">The sequence shown here is derived from an EMBL/GenBank/DDBJ whole genome shotgun (WGS) entry which is preliminary data.</text>
</comment>
<dbReference type="InterPro" id="IPR052895">
    <property type="entry name" value="HetReg/Transcr_Mod"/>
</dbReference>
<name>A0ABR1VQC5_9PEZI</name>
<dbReference type="InterPro" id="IPR001202">
    <property type="entry name" value="WW_dom"/>
</dbReference>
<dbReference type="Gene3D" id="3.40.50.720">
    <property type="entry name" value="NAD(P)-binding Rossmann-like Domain"/>
    <property type="match status" value="1"/>
</dbReference>
<dbReference type="PANTHER" id="PTHR24148:SF64">
    <property type="entry name" value="HETEROKARYON INCOMPATIBILITY DOMAIN-CONTAINING PROTEIN"/>
    <property type="match status" value="1"/>
</dbReference>
<feature type="domain" description="WW" evidence="1">
    <location>
        <begin position="31"/>
        <end position="64"/>
    </location>
</feature>
<sequence length="656" mass="72641">MHLRIIHTALPTSPDSHGGLPGPRVLSDIRRGLPIPWLACETLEGPIVFFNDVTHETSWSHPDGPTTTTLGDSLPESRVQFEALSYTWGSPEDPKVAYVQEDGEYGGEKVCGVHALPWRLFRRAVLCIQMKKAVLPHQPLMSRLMQVRNLVDCAVQLSLPRLPRLTRRHRDRLCGDPRDKVYGILSTTTLALRARITPQYSNTVNQVYRDTFLAHYEVTQRLELFTDCSLRTCPPGWPSWVPQWHSMANHGQPFRLMFASGLSRAEAQFIHFDILRATGVQCAVIASVSQAAESQDPRDILEAIRSWANIPDFGSGGYVTGENEMEAFATVLCGHRTRERYPRLHSSPTVPELSKMVRDEILHTSRKDDLAENRNLTGILELVRDKTFIQSAEGYFGLGPEDSQVGDIICVLLGTHLPLVLRPSSPDGTGTFRLVGECCLHGLHDATSLLGPLPPGWRVQAAFDASGLARYSYYDSATGTALEDDPRLPALGDGDGGARYERVDLERTADDPIVTTRFRDRKSGGCKKDYGGPDLIYLGNHQNRGVIGIPDFSHQLINLEDCGLLHVAALTLPDVAGERILAGGAAFTYNDILDAMREMDPSRALPERSDFRCAEVKATLEQTRFKELLARLGKPEPTGFVESIRQAITTGEALPI</sequence>
<dbReference type="PROSITE" id="PS50020">
    <property type="entry name" value="WW_DOMAIN_2"/>
    <property type="match status" value="2"/>
</dbReference>
<proteinExistence type="predicted"/>
<dbReference type="PROSITE" id="PS01159">
    <property type="entry name" value="WW_DOMAIN_1"/>
    <property type="match status" value="1"/>
</dbReference>
<dbReference type="Proteomes" id="UP001480595">
    <property type="component" value="Unassembled WGS sequence"/>
</dbReference>
<dbReference type="EMBL" id="JAQQWL010000005">
    <property type="protein sequence ID" value="KAK8073450.1"/>
    <property type="molecule type" value="Genomic_DNA"/>
</dbReference>
<keyword evidence="3" id="KW-1185">Reference proteome</keyword>
<feature type="domain" description="WW" evidence="1">
    <location>
        <begin position="451"/>
        <end position="488"/>
    </location>
</feature>
<evidence type="ECO:0000259" key="1">
    <source>
        <dbReference type="PROSITE" id="PS50020"/>
    </source>
</evidence>
<dbReference type="Pfam" id="PF26639">
    <property type="entry name" value="Het-6_barrel"/>
    <property type="match status" value="1"/>
</dbReference>
<dbReference type="GeneID" id="92088821"/>
<reference evidence="2 3" key="1">
    <citation type="submission" date="2023-01" db="EMBL/GenBank/DDBJ databases">
        <title>Analysis of 21 Apiospora genomes using comparative genomics revels a genus with tremendous synthesis potential of carbohydrate active enzymes and secondary metabolites.</title>
        <authorList>
            <person name="Sorensen T."/>
        </authorList>
    </citation>
    <scope>NUCLEOTIDE SEQUENCE [LARGE SCALE GENOMIC DNA]</scope>
    <source>
        <strain evidence="2 3">CBS 135458</strain>
    </source>
</reference>